<sequence length="218" mass="24870">WLLKIKKTSIQNSEVLSDGTLRINSKGDYHGNVGITCTVVALPYKTYSRYEEDKFTENKGHESYSAYKSALQDIENTIKNGNIDLTTLADSGLFLNESYMNGMPRDCLACGNIDPNETPVAKYYQTHLKKCIWRTDRINEFKDKQIALIERIITKFNDYKKEAIQEVIQEAQEKGVSETELNTTQIDIENLVAAKKKSGEERQQAENETKANAKKEEE</sequence>
<dbReference type="Proteomes" id="UP000789831">
    <property type="component" value="Unassembled WGS sequence"/>
</dbReference>
<dbReference type="EMBL" id="CAJVPL010016859">
    <property type="protein sequence ID" value="CAG8696787.1"/>
    <property type="molecule type" value="Genomic_DNA"/>
</dbReference>
<reference evidence="2" key="1">
    <citation type="submission" date="2021-06" db="EMBL/GenBank/DDBJ databases">
        <authorList>
            <person name="Kallberg Y."/>
            <person name="Tangrot J."/>
            <person name="Rosling A."/>
        </authorList>
    </citation>
    <scope>NUCLEOTIDE SEQUENCE</scope>
    <source>
        <strain evidence="2">MT106</strain>
    </source>
</reference>
<evidence type="ECO:0000313" key="3">
    <source>
        <dbReference type="Proteomes" id="UP000789831"/>
    </source>
</evidence>
<accession>A0A9N9EXN8</accession>
<proteinExistence type="predicted"/>
<feature type="region of interest" description="Disordered" evidence="1">
    <location>
        <begin position="197"/>
        <end position="218"/>
    </location>
</feature>
<dbReference type="AlphaFoldDB" id="A0A9N9EXN8"/>
<name>A0A9N9EXN8_9GLOM</name>
<evidence type="ECO:0000313" key="2">
    <source>
        <dbReference type="EMBL" id="CAG8696787.1"/>
    </source>
</evidence>
<comment type="caution">
    <text evidence="2">The sequence shown here is derived from an EMBL/GenBank/DDBJ whole genome shotgun (WGS) entry which is preliminary data.</text>
</comment>
<gene>
    <name evidence="2" type="ORF">AGERDE_LOCUS13307</name>
</gene>
<keyword evidence="3" id="KW-1185">Reference proteome</keyword>
<organism evidence="2 3">
    <name type="scientific">Ambispora gerdemannii</name>
    <dbReference type="NCBI Taxonomy" id="144530"/>
    <lineage>
        <taxon>Eukaryota</taxon>
        <taxon>Fungi</taxon>
        <taxon>Fungi incertae sedis</taxon>
        <taxon>Mucoromycota</taxon>
        <taxon>Glomeromycotina</taxon>
        <taxon>Glomeromycetes</taxon>
        <taxon>Archaeosporales</taxon>
        <taxon>Ambisporaceae</taxon>
        <taxon>Ambispora</taxon>
    </lineage>
</organism>
<dbReference type="OrthoDB" id="10529947at2759"/>
<feature type="non-terminal residue" evidence="2">
    <location>
        <position position="218"/>
    </location>
</feature>
<feature type="non-terminal residue" evidence="2">
    <location>
        <position position="1"/>
    </location>
</feature>
<evidence type="ECO:0000256" key="1">
    <source>
        <dbReference type="SAM" id="MobiDB-lite"/>
    </source>
</evidence>
<protein>
    <submittedName>
        <fullName evidence="2">5775_t:CDS:1</fullName>
    </submittedName>
</protein>